<evidence type="ECO:0000259" key="6">
    <source>
        <dbReference type="PROSITE" id="PS50850"/>
    </source>
</evidence>
<evidence type="ECO:0000313" key="8">
    <source>
        <dbReference type="Proteomes" id="UP000291469"/>
    </source>
</evidence>
<feature type="domain" description="Major facilitator superfamily (MFS) profile" evidence="6">
    <location>
        <begin position="18"/>
        <end position="410"/>
    </location>
</feature>
<dbReference type="RefSeq" id="WP_131153383.1">
    <property type="nucleotide sequence ID" value="NZ_CP036402.1"/>
</dbReference>
<feature type="transmembrane region" description="Helical" evidence="5">
    <location>
        <begin position="386"/>
        <end position="406"/>
    </location>
</feature>
<dbReference type="Proteomes" id="UP000291469">
    <property type="component" value="Chromosome"/>
</dbReference>
<accession>A0A411YB17</accession>
<feature type="transmembrane region" description="Helical" evidence="5">
    <location>
        <begin position="111"/>
        <end position="137"/>
    </location>
</feature>
<evidence type="ECO:0000256" key="1">
    <source>
        <dbReference type="ARBA" id="ARBA00004651"/>
    </source>
</evidence>
<dbReference type="PANTHER" id="PTHR11360">
    <property type="entry name" value="MONOCARBOXYLATE TRANSPORTER"/>
    <property type="match status" value="1"/>
</dbReference>
<dbReference type="InterPro" id="IPR011701">
    <property type="entry name" value="MFS"/>
</dbReference>
<dbReference type="AlphaFoldDB" id="A0A411YB17"/>
<feature type="transmembrane region" description="Helical" evidence="5">
    <location>
        <begin position="297"/>
        <end position="315"/>
    </location>
</feature>
<dbReference type="GO" id="GO:0022857">
    <property type="term" value="F:transmembrane transporter activity"/>
    <property type="evidence" value="ECO:0007669"/>
    <property type="project" value="InterPro"/>
</dbReference>
<feature type="transmembrane region" description="Helical" evidence="5">
    <location>
        <begin position="354"/>
        <end position="374"/>
    </location>
</feature>
<protein>
    <submittedName>
        <fullName evidence="7">MFS transporter</fullName>
    </submittedName>
</protein>
<proteinExistence type="predicted"/>
<dbReference type="Gene3D" id="1.20.1250.20">
    <property type="entry name" value="MFS general substrate transporter like domains"/>
    <property type="match status" value="2"/>
</dbReference>
<evidence type="ECO:0000256" key="4">
    <source>
        <dbReference type="ARBA" id="ARBA00023136"/>
    </source>
</evidence>
<feature type="transmembrane region" description="Helical" evidence="5">
    <location>
        <begin position="321"/>
        <end position="342"/>
    </location>
</feature>
<dbReference type="InterPro" id="IPR050327">
    <property type="entry name" value="Proton-linked_MCT"/>
</dbReference>
<gene>
    <name evidence="7" type="ORF">ER308_01555</name>
</gene>
<feature type="transmembrane region" description="Helical" evidence="5">
    <location>
        <begin position="179"/>
        <end position="199"/>
    </location>
</feature>
<dbReference type="InterPro" id="IPR005829">
    <property type="entry name" value="Sugar_transporter_CS"/>
</dbReference>
<feature type="transmembrane region" description="Helical" evidence="5">
    <location>
        <begin position="20"/>
        <end position="42"/>
    </location>
</feature>
<evidence type="ECO:0000256" key="3">
    <source>
        <dbReference type="ARBA" id="ARBA00022989"/>
    </source>
</evidence>
<feature type="transmembrane region" description="Helical" evidence="5">
    <location>
        <begin position="149"/>
        <end position="167"/>
    </location>
</feature>
<dbReference type="SUPFAM" id="SSF103473">
    <property type="entry name" value="MFS general substrate transporter"/>
    <property type="match status" value="1"/>
</dbReference>
<dbReference type="InterPro" id="IPR036259">
    <property type="entry name" value="MFS_trans_sf"/>
</dbReference>
<dbReference type="PANTHER" id="PTHR11360:SF317">
    <property type="entry name" value="MAJOR FACILITATOR SUPERFAMILY (MFS) PROFILE DOMAIN-CONTAINING PROTEIN-RELATED"/>
    <property type="match status" value="1"/>
</dbReference>
<feature type="transmembrane region" description="Helical" evidence="5">
    <location>
        <begin position="231"/>
        <end position="252"/>
    </location>
</feature>
<evidence type="ECO:0000256" key="5">
    <source>
        <dbReference type="SAM" id="Phobius"/>
    </source>
</evidence>
<dbReference type="GO" id="GO:0005886">
    <property type="term" value="C:plasma membrane"/>
    <property type="evidence" value="ECO:0007669"/>
    <property type="project" value="UniProtKB-SubCell"/>
</dbReference>
<name>A0A411YB17_9ACTN</name>
<organism evidence="7 8">
    <name type="scientific">Egibacter rhizosphaerae</name>
    <dbReference type="NCBI Taxonomy" id="1670831"/>
    <lineage>
        <taxon>Bacteria</taxon>
        <taxon>Bacillati</taxon>
        <taxon>Actinomycetota</taxon>
        <taxon>Nitriliruptoria</taxon>
        <taxon>Egibacterales</taxon>
        <taxon>Egibacteraceae</taxon>
        <taxon>Egibacter</taxon>
    </lineage>
</organism>
<dbReference type="Pfam" id="PF07690">
    <property type="entry name" value="MFS_1"/>
    <property type="match status" value="1"/>
</dbReference>
<dbReference type="OrthoDB" id="9793415at2"/>
<dbReference type="KEGG" id="erz:ER308_01555"/>
<dbReference type="PROSITE" id="PS50850">
    <property type="entry name" value="MFS"/>
    <property type="match status" value="1"/>
</dbReference>
<keyword evidence="3 5" id="KW-1133">Transmembrane helix</keyword>
<keyword evidence="4 5" id="KW-0472">Membrane</keyword>
<dbReference type="CDD" id="cd17353">
    <property type="entry name" value="MFS_OFA_like"/>
    <property type="match status" value="1"/>
</dbReference>
<comment type="subcellular location">
    <subcellularLocation>
        <location evidence="1">Cell membrane</location>
        <topology evidence="1">Multi-pass membrane protein</topology>
    </subcellularLocation>
</comment>
<dbReference type="InterPro" id="IPR020846">
    <property type="entry name" value="MFS_dom"/>
</dbReference>
<evidence type="ECO:0000256" key="2">
    <source>
        <dbReference type="ARBA" id="ARBA00022692"/>
    </source>
</evidence>
<keyword evidence="8" id="KW-1185">Reference proteome</keyword>
<reference evidence="7 8" key="1">
    <citation type="submission" date="2019-01" db="EMBL/GenBank/DDBJ databases">
        <title>Egibacter rhizosphaerae EGI 80759T.</title>
        <authorList>
            <person name="Chen D.-D."/>
            <person name="Tian Y."/>
            <person name="Jiao J.-Y."/>
            <person name="Zhang X.-T."/>
            <person name="Zhang Y.-G."/>
            <person name="Zhang Y."/>
            <person name="Xiao M."/>
            <person name="Shu W.-S."/>
            <person name="Li W.-J."/>
        </authorList>
    </citation>
    <scope>NUCLEOTIDE SEQUENCE [LARGE SCALE GENOMIC DNA]</scope>
    <source>
        <strain evidence="7 8">EGI 80759</strain>
    </source>
</reference>
<sequence>MSTENRIERSEGTPAMRTRWWMAAATFIVLFPLGGVYGWSVFVTPLQESFDWTWTQAMAPLMANIGAIFLGAYFGGRVQDRWGPRWVVVIGVVVFCVGVATGVLVTDPGDLWILVAGHGVLAGIGLGIAYIPCPALIVKWFPDQRGMAAGLATMGFGAGALLAGPAGEGLMALVGDVPPVFGILAAIYLVIGLPFAFFLKDPPESADLPDPPPSPRGDDLTAGEALRTWQWYALCIAFLANVTVGIALVTLASPIAQEVAEASAGQGAFIVGLLGVFNALGRPGLAALSDRVGRRTTYTAMLVVQALCFVAIPFVPQIVVFALLASIVALGFGGGFGITPAWTADLFGPEHNGAVFGAMIIAWSAGGVIGPLVTSELRDLTGSFEVPLYVWAVVAFVAAILPAILARAPERIAEGGETGARDGASMDESGVPAR</sequence>
<feature type="transmembrane region" description="Helical" evidence="5">
    <location>
        <begin position="264"/>
        <end position="285"/>
    </location>
</feature>
<feature type="transmembrane region" description="Helical" evidence="5">
    <location>
        <begin position="86"/>
        <end position="105"/>
    </location>
</feature>
<keyword evidence="2 5" id="KW-0812">Transmembrane</keyword>
<feature type="transmembrane region" description="Helical" evidence="5">
    <location>
        <begin position="54"/>
        <end position="74"/>
    </location>
</feature>
<dbReference type="PROSITE" id="PS00216">
    <property type="entry name" value="SUGAR_TRANSPORT_1"/>
    <property type="match status" value="1"/>
</dbReference>
<evidence type="ECO:0000313" key="7">
    <source>
        <dbReference type="EMBL" id="QBI18385.1"/>
    </source>
</evidence>
<dbReference type="EMBL" id="CP036402">
    <property type="protein sequence ID" value="QBI18385.1"/>
    <property type="molecule type" value="Genomic_DNA"/>
</dbReference>